<name>A0A9W6EE27_ASPNG</name>
<keyword evidence="5" id="KW-0496">Mitochondrion</keyword>
<reference evidence="7" key="1">
    <citation type="submission" date="2022-07" db="EMBL/GenBank/DDBJ databases">
        <title>Taxonomy of Aspergillus series Nigri: significant species reduction supported by multi-species coalescent approaches.</title>
        <authorList>
            <person name="Bian C."/>
            <person name="Kusuya Y."/>
            <person name="Sklenar F."/>
            <person name="D'hooge E."/>
            <person name="Yaguchi T."/>
            <person name="Takahashi H."/>
            <person name="Hubka V."/>
        </authorList>
    </citation>
    <scope>NUCLEOTIDE SEQUENCE</scope>
    <source>
        <strain evidence="7">IFM 63604</strain>
    </source>
</reference>
<dbReference type="GO" id="GO:0016020">
    <property type="term" value="C:membrane"/>
    <property type="evidence" value="ECO:0007669"/>
    <property type="project" value="UniProtKB-SubCell"/>
</dbReference>
<dbReference type="Proteomes" id="UP001144191">
    <property type="component" value="Unassembled WGS sequence"/>
</dbReference>
<keyword evidence="6" id="KW-0472">Membrane</keyword>
<dbReference type="Gene3D" id="3.40.50.1820">
    <property type="entry name" value="alpha/beta hydrolase"/>
    <property type="match status" value="1"/>
</dbReference>
<evidence type="ECO:0000256" key="4">
    <source>
        <dbReference type="ARBA" id="ARBA00022824"/>
    </source>
</evidence>
<sequence>MFKGFMRSKPTSASDRSQAVIQSPEVFPEGLKVWWEPAAGEQPVLDICFIHGITGNREATWTAEGDDGPWPKKLLPSKLQTIRILGFGYAADVVHLWKMVNKGRVFQFGQSLLQSLYAKRSVDGTADRPIAFLTHSLGGLVCEACLLQSHQSADEHLKSVINSTVAIAFFGTPHAGAGSLADWATRSAHVVGLLQDVNVQIVSVLRKDSQVLEILQNQFHNMLRDREPNHKIDITSFYEQGFTSRQVVPPNSAILPRWKSVPLNKAHNTMTKLGSVDDPAFELICAEIFRWVNAAKKQRGSVATSGASADSWRPQNEKQIAAMQHKEIFNCHYDPSSDDVIFPVATRLLKLDSEYTVQFPEAERQLGFLQETYQLSGWLAVSRRFCPTDVERDLLYASRPISLVPYVNHRFLACVPTVDLYRVLASRVSVRQSYDSHVLVHSTMISVSKDTFNNQPLVEIRYADDPHYGLSTSVPSQQFATSIVGTGGIKPQATFNFEYNCSVPGYEAVSMPNLMCMFAFQRHAVIFSSQFQVSYTLWRFFTEVLDTMWDHDDAWECGEDQIPIKVHVEEYLTFAKDFSSPVRDGLNYWTLKSIGSVLTHACYEFFVGHPKRQFEIEDILRFLQSARKMLADEHHSKEEYAGSWYRLYGTEMSRWLLLAQTLTLGSNISRVWPLPGSFDILREHASCYVN</sequence>
<evidence type="ECO:0000256" key="1">
    <source>
        <dbReference type="ARBA" id="ARBA00004173"/>
    </source>
</evidence>
<comment type="subcellular location">
    <subcellularLocation>
        <location evidence="2">Endoplasmic reticulum</location>
    </subcellularLocation>
    <subcellularLocation>
        <location evidence="3">Membrane</location>
    </subcellularLocation>
    <subcellularLocation>
        <location evidence="1">Mitochondrion</location>
    </subcellularLocation>
</comment>
<dbReference type="PANTHER" id="PTHR48182:SF2">
    <property type="entry name" value="PROTEIN SERAC1"/>
    <property type="match status" value="1"/>
</dbReference>
<keyword evidence="4" id="KW-0256">Endoplasmic reticulum</keyword>
<proteinExistence type="predicted"/>
<organism evidence="7 8">
    <name type="scientific">Aspergillus niger</name>
    <dbReference type="NCBI Taxonomy" id="5061"/>
    <lineage>
        <taxon>Eukaryota</taxon>
        <taxon>Fungi</taxon>
        <taxon>Dikarya</taxon>
        <taxon>Ascomycota</taxon>
        <taxon>Pezizomycotina</taxon>
        <taxon>Eurotiomycetes</taxon>
        <taxon>Eurotiomycetidae</taxon>
        <taxon>Eurotiales</taxon>
        <taxon>Aspergillaceae</taxon>
        <taxon>Aspergillus</taxon>
        <taxon>Aspergillus subgen. Circumdati</taxon>
    </lineage>
</organism>
<dbReference type="InterPro" id="IPR052374">
    <property type="entry name" value="SERAC1"/>
</dbReference>
<dbReference type="SUPFAM" id="SSF53474">
    <property type="entry name" value="alpha/beta-Hydrolases"/>
    <property type="match status" value="1"/>
</dbReference>
<comment type="caution">
    <text evidence="7">The sequence shown here is derived from an EMBL/GenBank/DDBJ whole genome shotgun (WGS) entry which is preliminary data.</text>
</comment>
<dbReference type="InterPro" id="IPR029058">
    <property type="entry name" value="AB_hydrolase_fold"/>
</dbReference>
<protein>
    <recommendedName>
        <fullName evidence="9">DUF676 domain-containing protein</fullName>
    </recommendedName>
</protein>
<evidence type="ECO:0008006" key="9">
    <source>
        <dbReference type="Google" id="ProtNLM"/>
    </source>
</evidence>
<dbReference type="AlphaFoldDB" id="A0A9W6EE27"/>
<gene>
    <name evidence="7" type="ORF">AnigIFM63604_001081</name>
</gene>
<dbReference type="PANTHER" id="PTHR48182">
    <property type="entry name" value="PROTEIN SERAC1"/>
    <property type="match status" value="1"/>
</dbReference>
<evidence type="ECO:0000256" key="2">
    <source>
        <dbReference type="ARBA" id="ARBA00004240"/>
    </source>
</evidence>
<accession>A0A9W6EE27</accession>
<dbReference type="GO" id="GO:0005739">
    <property type="term" value="C:mitochondrion"/>
    <property type="evidence" value="ECO:0007669"/>
    <property type="project" value="UniProtKB-SubCell"/>
</dbReference>
<dbReference type="EMBL" id="BRPB01000110">
    <property type="protein sequence ID" value="GLA54773.1"/>
    <property type="molecule type" value="Genomic_DNA"/>
</dbReference>
<evidence type="ECO:0000313" key="8">
    <source>
        <dbReference type="Proteomes" id="UP001144191"/>
    </source>
</evidence>
<evidence type="ECO:0000256" key="6">
    <source>
        <dbReference type="ARBA" id="ARBA00023136"/>
    </source>
</evidence>
<evidence type="ECO:0000256" key="3">
    <source>
        <dbReference type="ARBA" id="ARBA00004370"/>
    </source>
</evidence>
<evidence type="ECO:0000313" key="7">
    <source>
        <dbReference type="EMBL" id="GLA54773.1"/>
    </source>
</evidence>
<dbReference type="GO" id="GO:0005783">
    <property type="term" value="C:endoplasmic reticulum"/>
    <property type="evidence" value="ECO:0007669"/>
    <property type="project" value="UniProtKB-SubCell"/>
</dbReference>
<evidence type="ECO:0000256" key="5">
    <source>
        <dbReference type="ARBA" id="ARBA00023128"/>
    </source>
</evidence>